<evidence type="ECO:0000256" key="4">
    <source>
        <dbReference type="RuleBase" id="RU362026"/>
    </source>
</evidence>
<gene>
    <name evidence="6" type="ORF">SAMN02745912_01650</name>
</gene>
<comment type="similarity">
    <text evidence="4">Belongs to the N(4)/N(6)-methyltransferase family.</text>
</comment>
<dbReference type="Pfam" id="PF01555">
    <property type="entry name" value="N6_N4_Mtase"/>
    <property type="match status" value="2"/>
</dbReference>
<protein>
    <recommendedName>
        <fullName evidence="4">Methyltransferase</fullName>
        <ecNumber evidence="4">2.1.1.-</ecNumber>
    </recommendedName>
</protein>
<evidence type="ECO:0000313" key="6">
    <source>
        <dbReference type="EMBL" id="SHJ92997.1"/>
    </source>
</evidence>
<keyword evidence="2" id="KW-0808">Transferase</keyword>
<dbReference type="GO" id="GO:0008170">
    <property type="term" value="F:N-methyltransferase activity"/>
    <property type="evidence" value="ECO:0007669"/>
    <property type="project" value="InterPro"/>
</dbReference>
<keyword evidence="3" id="KW-0680">Restriction system</keyword>
<dbReference type="InterPro" id="IPR029063">
    <property type="entry name" value="SAM-dependent_MTases_sf"/>
</dbReference>
<feature type="domain" description="DNA methylase N-4/N-6" evidence="5">
    <location>
        <begin position="54"/>
        <end position="171"/>
    </location>
</feature>
<reference evidence="6 7" key="1">
    <citation type="submission" date="2016-11" db="EMBL/GenBank/DDBJ databases">
        <authorList>
            <person name="Jaros S."/>
            <person name="Januszkiewicz K."/>
            <person name="Wedrychowicz H."/>
        </authorList>
    </citation>
    <scope>NUCLEOTIDE SEQUENCE [LARGE SCALE GENOMIC DNA]</scope>
    <source>
        <strain evidence="6 7">DSM 15212</strain>
    </source>
</reference>
<dbReference type="Proteomes" id="UP000184465">
    <property type="component" value="Unassembled WGS sequence"/>
</dbReference>
<dbReference type="PRINTS" id="PR00508">
    <property type="entry name" value="S21N4MTFRASE"/>
</dbReference>
<evidence type="ECO:0000256" key="3">
    <source>
        <dbReference type="ARBA" id="ARBA00022747"/>
    </source>
</evidence>
<dbReference type="EC" id="2.1.1.-" evidence="4"/>
<dbReference type="GO" id="GO:0003677">
    <property type="term" value="F:DNA binding"/>
    <property type="evidence" value="ECO:0007669"/>
    <property type="project" value="InterPro"/>
</dbReference>
<organism evidence="6 7">
    <name type="scientific">Paramaledivibacter caminithermalis (strain DSM 15212 / CIP 107654 / DViRD3)</name>
    <name type="common">Clostridium caminithermale</name>
    <dbReference type="NCBI Taxonomy" id="1121301"/>
    <lineage>
        <taxon>Bacteria</taxon>
        <taxon>Bacillati</taxon>
        <taxon>Bacillota</taxon>
        <taxon>Clostridia</taxon>
        <taxon>Peptostreptococcales</taxon>
        <taxon>Caminicellaceae</taxon>
        <taxon>Paramaledivibacter</taxon>
    </lineage>
</organism>
<dbReference type="InterPro" id="IPR002941">
    <property type="entry name" value="DNA_methylase_N4/N6"/>
</dbReference>
<keyword evidence="1 6" id="KW-0489">Methyltransferase</keyword>
<dbReference type="GO" id="GO:0009307">
    <property type="term" value="P:DNA restriction-modification system"/>
    <property type="evidence" value="ECO:0007669"/>
    <property type="project" value="UniProtKB-KW"/>
</dbReference>
<evidence type="ECO:0000256" key="1">
    <source>
        <dbReference type="ARBA" id="ARBA00022603"/>
    </source>
</evidence>
<feature type="domain" description="DNA methylase N-4/N-6" evidence="5">
    <location>
        <begin position="202"/>
        <end position="325"/>
    </location>
</feature>
<sequence length="329" mass="38294">MIIEKCGVVSGMDRKINCVFCGKSFYTDEYIEHLEIAHAYHSHQLKNYMNMHLKEYLEEDTKKILELRESKGLYTCKNSKIVKDWSPDDFNLETTTIWGFPDRGKWATHNGKYRGNWSPYIPRNLILRYTEKNDVVLDQFLGSGTTLIETKLLGRHGIGVDINSSSIEIAKTNLDFGKKSKYQPMIYNSDARNLSFIESCSIDLVCTHPPYSNIIKYSENLTGDLSRLDVEPFIKEIGKVAKESFRVLKNNKYCAILMGDIRRKKHIIPLGFRVMQEFINSGFVLKEIVIKEQHNCKTNNFWYGKSVEYNFLLIAHEYLFIFRKPIPVK</sequence>
<dbReference type="STRING" id="1121301.SAMN02745912_01650"/>
<dbReference type="SUPFAM" id="SSF53335">
    <property type="entry name" value="S-adenosyl-L-methionine-dependent methyltransferases"/>
    <property type="match status" value="2"/>
</dbReference>
<evidence type="ECO:0000256" key="2">
    <source>
        <dbReference type="ARBA" id="ARBA00022679"/>
    </source>
</evidence>
<accession>A0A1M6NBG1</accession>
<evidence type="ECO:0000259" key="5">
    <source>
        <dbReference type="Pfam" id="PF01555"/>
    </source>
</evidence>
<dbReference type="Gene3D" id="3.40.50.150">
    <property type="entry name" value="Vaccinia Virus protein VP39"/>
    <property type="match status" value="2"/>
</dbReference>
<evidence type="ECO:0000313" key="7">
    <source>
        <dbReference type="Proteomes" id="UP000184465"/>
    </source>
</evidence>
<name>A0A1M6NBG1_PARC5</name>
<dbReference type="RefSeq" id="WP_330390451.1">
    <property type="nucleotide sequence ID" value="NZ_FRAG01000016.1"/>
</dbReference>
<proteinExistence type="inferred from homology"/>
<dbReference type="AlphaFoldDB" id="A0A1M6NBG1"/>
<keyword evidence="7" id="KW-1185">Reference proteome</keyword>
<dbReference type="GO" id="GO:0032259">
    <property type="term" value="P:methylation"/>
    <property type="evidence" value="ECO:0007669"/>
    <property type="project" value="UniProtKB-KW"/>
</dbReference>
<dbReference type="EMBL" id="FRAG01000016">
    <property type="protein sequence ID" value="SHJ92997.1"/>
    <property type="molecule type" value="Genomic_DNA"/>
</dbReference>
<dbReference type="InterPro" id="IPR001091">
    <property type="entry name" value="RM_Methyltransferase"/>
</dbReference>